<organism evidence="3 4">
    <name type="scientific">Flavobacterium chungbukense</name>
    <dbReference type="NCBI Taxonomy" id="877464"/>
    <lineage>
        <taxon>Bacteria</taxon>
        <taxon>Pseudomonadati</taxon>
        <taxon>Bacteroidota</taxon>
        <taxon>Flavobacteriia</taxon>
        <taxon>Flavobacteriales</taxon>
        <taxon>Flavobacteriaceae</taxon>
        <taxon>Flavobacterium</taxon>
    </lineage>
</organism>
<dbReference type="Gene3D" id="2.40.160.20">
    <property type="match status" value="1"/>
</dbReference>
<keyword evidence="4" id="KW-1185">Reference proteome</keyword>
<dbReference type="Pfam" id="PF13505">
    <property type="entry name" value="OMP_b-brl"/>
    <property type="match status" value="1"/>
</dbReference>
<keyword evidence="1" id="KW-0732">Signal</keyword>
<proteinExistence type="predicted"/>
<dbReference type="Proteomes" id="UP001501333">
    <property type="component" value="Unassembled WGS sequence"/>
</dbReference>
<reference evidence="4" key="1">
    <citation type="journal article" date="2019" name="Int. J. Syst. Evol. Microbiol.">
        <title>The Global Catalogue of Microorganisms (GCM) 10K type strain sequencing project: providing services to taxonomists for standard genome sequencing and annotation.</title>
        <authorList>
            <consortium name="The Broad Institute Genomics Platform"/>
            <consortium name="The Broad Institute Genome Sequencing Center for Infectious Disease"/>
            <person name="Wu L."/>
            <person name="Ma J."/>
        </authorList>
    </citation>
    <scope>NUCLEOTIDE SEQUENCE [LARGE SCALE GENOMIC DNA]</scope>
    <source>
        <strain evidence="4">JCM 17386</strain>
    </source>
</reference>
<sequence length="214" mass="23803">MALLLLNMYEFKYKSIMKKMLLILALALCSYANAQKGSILVMGSVSFDSQKNSDSRLNLESKQTGFAIQPKIGYQFHENWTAGVEGNFRSINQNFLEESKYKDRVYGFGGFLRYTRPLSSIFSAYADFGVGYQNRKETNTISTGQFYNDSDGIYASITPAIFINISKGFGLNFNIGGINYTALNNDTTSGSSYKSKAFGFNLGQSFAIGISKNF</sequence>
<gene>
    <name evidence="3" type="ORF">GCM10022250_23020</name>
</gene>
<comment type="caution">
    <text evidence="3">The sequence shown here is derived from an EMBL/GenBank/DDBJ whole genome shotgun (WGS) entry which is preliminary data.</text>
</comment>
<evidence type="ECO:0000313" key="4">
    <source>
        <dbReference type="Proteomes" id="UP001501333"/>
    </source>
</evidence>
<accession>A0ABP7Y6C7</accession>
<feature type="domain" description="Outer membrane protein beta-barrel" evidence="2">
    <location>
        <begin position="22"/>
        <end position="206"/>
    </location>
</feature>
<evidence type="ECO:0000313" key="3">
    <source>
        <dbReference type="EMBL" id="GAA4131285.1"/>
    </source>
</evidence>
<name>A0ABP7Y6C7_9FLAO</name>
<evidence type="ECO:0000259" key="2">
    <source>
        <dbReference type="Pfam" id="PF13505"/>
    </source>
</evidence>
<dbReference type="InterPro" id="IPR011250">
    <property type="entry name" value="OMP/PagP_B-barrel"/>
</dbReference>
<dbReference type="EMBL" id="BAABAO010000007">
    <property type="protein sequence ID" value="GAA4131285.1"/>
    <property type="molecule type" value="Genomic_DNA"/>
</dbReference>
<dbReference type="SUPFAM" id="SSF56925">
    <property type="entry name" value="OMPA-like"/>
    <property type="match status" value="1"/>
</dbReference>
<protein>
    <submittedName>
        <fullName evidence="3">Outer membrane beta-barrel protein</fullName>
    </submittedName>
</protein>
<evidence type="ECO:0000256" key="1">
    <source>
        <dbReference type="ARBA" id="ARBA00022729"/>
    </source>
</evidence>
<dbReference type="InterPro" id="IPR027385">
    <property type="entry name" value="Beta-barrel_OMP"/>
</dbReference>